<sequence>MTMNPINSTSVRVTRRFTMALFAALAVVGTACGTTDAEGPLQPSGPQGRVRFVNMITDTTRGRVNAILESLPFGVNLTYTQSTPSSLAAPNTAFYAAVLSGSRALVLKRTADTNTTVATINFTVTASQDRTVYAIGGASGTAVTAFQTVDDNALPASGQARVRVVHLSPTAGAVDIFVTAVGADLATATPTLANVAYQTASSYLPLAAGTYQVRVVPAGTAAASRAGAVAINVASLAITAGTGRTIVAADNNVGGAPLRAFVLSDQ</sequence>
<evidence type="ECO:0000313" key="3">
    <source>
        <dbReference type="EMBL" id="QJR36743.1"/>
    </source>
</evidence>
<dbReference type="RefSeq" id="WP_171226176.1">
    <property type="nucleotide sequence ID" value="NZ_CP053085.1"/>
</dbReference>
<dbReference type="Pfam" id="PF14344">
    <property type="entry name" value="DUF4397"/>
    <property type="match status" value="2"/>
</dbReference>
<feature type="signal peptide" evidence="1">
    <location>
        <begin position="1"/>
        <end position="33"/>
    </location>
</feature>
<proteinExistence type="predicted"/>
<keyword evidence="1" id="KW-0732">Signal</keyword>
<feature type="chain" id="PRO_5026793493" evidence="1">
    <location>
        <begin position="34"/>
        <end position="266"/>
    </location>
</feature>
<evidence type="ECO:0000256" key="1">
    <source>
        <dbReference type="SAM" id="SignalP"/>
    </source>
</evidence>
<reference evidence="3 4" key="1">
    <citation type="submission" date="2020-05" db="EMBL/GenBank/DDBJ databases">
        <title>Complete genome sequence of Gemmatimonas greenlandica TET16.</title>
        <authorList>
            <person name="Zeng Y."/>
        </authorList>
    </citation>
    <scope>NUCLEOTIDE SEQUENCE [LARGE SCALE GENOMIC DNA]</scope>
    <source>
        <strain evidence="3 4">TET16</strain>
    </source>
</reference>
<dbReference type="InterPro" id="IPR025510">
    <property type="entry name" value="DUF4397"/>
</dbReference>
<dbReference type="AlphaFoldDB" id="A0A6M4IPT9"/>
<organism evidence="3 4">
    <name type="scientific">Gemmatimonas groenlandica</name>
    <dbReference type="NCBI Taxonomy" id="2732249"/>
    <lineage>
        <taxon>Bacteria</taxon>
        <taxon>Pseudomonadati</taxon>
        <taxon>Gemmatimonadota</taxon>
        <taxon>Gemmatimonadia</taxon>
        <taxon>Gemmatimonadales</taxon>
        <taxon>Gemmatimonadaceae</taxon>
        <taxon>Gemmatimonas</taxon>
    </lineage>
</organism>
<name>A0A6M4IPT9_9BACT</name>
<dbReference type="EMBL" id="CP053085">
    <property type="protein sequence ID" value="QJR36743.1"/>
    <property type="molecule type" value="Genomic_DNA"/>
</dbReference>
<dbReference type="KEGG" id="ggr:HKW67_15080"/>
<dbReference type="Proteomes" id="UP000500938">
    <property type="component" value="Chromosome"/>
</dbReference>
<protein>
    <submittedName>
        <fullName evidence="3">DUF4397 domain-containing protein</fullName>
    </submittedName>
</protein>
<feature type="domain" description="DUF4397" evidence="2">
    <location>
        <begin position="50"/>
        <end position="176"/>
    </location>
</feature>
<evidence type="ECO:0000259" key="2">
    <source>
        <dbReference type="Pfam" id="PF14344"/>
    </source>
</evidence>
<feature type="domain" description="DUF4397" evidence="2">
    <location>
        <begin position="189"/>
        <end position="266"/>
    </location>
</feature>
<gene>
    <name evidence="3" type="ORF">HKW67_15080</name>
</gene>
<keyword evidence="4" id="KW-1185">Reference proteome</keyword>
<evidence type="ECO:0000313" key="4">
    <source>
        <dbReference type="Proteomes" id="UP000500938"/>
    </source>
</evidence>
<accession>A0A6M4IPT9</accession>